<feature type="compositionally biased region" description="Pro residues" evidence="1">
    <location>
        <begin position="78"/>
        <end position="89"/>
    </location>
</feature>
<evidence type="ECO:0000313" key="3">
    <source>
        <dbReference type="EMBL" id="CAB0003385.1"/>
    </source>
</evidence>
<dbReference type="EMBL" id="CADCXU010013467">
    <property type="protein sequence ID" value="CAB0003383.1"/>
    <property type="molecule type" value="Genomic_DNA"/>
</dbReference>
<dbReference type="EMBL" id="CADCXU010017634">
    <property type="protein sequence ID" value="CAB0006385.1"/>
    <property type="molecule type" value="Genomic_DNA"/>
</dbReference>
<dbReference type="Proteomes" id="UP000479000">
    <property type="component" value="Unassembled WGS sequence"/>
</dbReference>
<proteinExistence type="predicted"/>
<accession>A0A6H5GK52</accession>
<keyword evidence="5" id="KW-1185">Reference proteome</keyword>
<organism evidence="3 5">
    <name type="scientific">Nesidiocoris tenuis</name>
    <dbReference type="NCBI Taxonomy" id="355587"/>
    <lineage>
        <taxon>Eukaryota</taxon>
        <taxon>Metazoa</taxon>
        <taxon>Ecdysozoa</taxon>
        <taxon>Arthropoda</taxon>
        <taxon>Hexapoda</taxon>
        <taxon>Insecta</taxon>
        <taxon>Pterygota</taxon>
        <taxon>Neoptera</taxon>
        <taxon>Paraneoptera</taxon>
        <taxon>Hemiptera</taxon>
        <taxon>Heteroptera</taxon>
        <taxon>Panheteroptera</taxon>
        <taxon>Cimicomorpha</taxon>
        <taxon>Miridae</taxon>
        <taxon>Dicyphina</taxon>
        <taxon>Nesidiocoris</taxon>
    </lineage>
</organism>
<sequence>MVRYESREGFGARIKRRWSELGRRGRYDLAAQQRPSRGFATICGTTAAESPEPRLSQGFRIHTETNDRPLPLRGRRFQPPPKLPHQLPP</sequence>
<evidence type="ECO:0000313" key="4">
    <source>
        <dbReference type="EMBL" id="CAB0006385.1"/>
    </source>
</evidence>
<dbReference type="AlphaFoldDB" id="A0A6H5GK52"/>
<evidence type="ECO:0000313" key="2">
    <source>
        <dbReference type="EMBL" id="CAB0003383.1"/>
    </source>
</evidence>
<protein>
    <submittedName>
        <fullName evidence="3">Uncharacterized protein</fullName>
    </submittedName>
</protein>
<gene>
    <name evidence="4" type="ORF">NTEN_LOCUS11862</name>
    <name evidence="2" type="ORF">NTEN_LOCUS8920</name>
    <name evidence="3" type="ORF">NTEN_LOCUS8922</name>
</gene>
<name>A0A6H5GK52_9HEMI</name>
<feature type="region of interest" description="Disordered" evidence="1">
    <location>
        <begin position="46"/>
        <end position="89"/>
    </location>
</feature>
<evidence type="ECO:0000256" key="1">
    <source>
        <dbReference type="SAM" id="MobiDB-lite"/>
    </source>
</evidence>
<dbReference type="EMBL" id="CADCXU010013468">
    <property type="protein sequence ID" value="CAB0003385.1"/>
    <property type="molecule type" value="Genomic_DNA"/>
</dbReference>
<feature type="non-terminal residue" evidence="3">
    <location>
        <position position="89"/>
    </location>
</feature>
<reference evidence="3 5" key="1">
    <citation type="submission" date="2020-02" db="EMBL/GenBank/DDBJ databases">
        <authorList>
            <person name="Ferguson B K."/>
        </authorList>
    </citation>
    <scope>NUCLEOTIDE SEQUENCE [LARGE SCALE GENOMIC DNA]</scope>
</reference>
<evidence type="ECO:0000313" key="5">
    <source>
        <dbReference type="Proteomes" id="UP000479000"/>
    </source>
</evidence>